<name>A0A1A9VDH7_GLOAU</name>
<organism evidence="1 2">
    <name type="scientific">Glossina austeni</name>
    <name type="common">Savannah tsetse fly</name>
    <dbReference type="NCBI Taxonomy" id="7395"/>
    <lineage>
        <taxon>Eukaryota</taxon>
        <taxon>Metazoa</taxon>
        <taxon>Ecdysozoa</taxon>
        <taxon>Arthropoda</taxon>
        <taxon>Hexapoda</taxon>
        <taxon>Insecta</taxon>
        <taxon>Pterygota</taxon>
        <taxon>Neoptera</taxon>
        <taxon>Endopterygota</taxon>
        <taxon>Diptera</taxon>
        <taxon>Brachycera</taxon>
        <taxon>Muscomorpha</taxon>
        <taxon>Hippoboscoidea</taxon>
        <taxon>Glossinidae</taxon>
        <taxon>Glossina</taxon>
    </lineage>
</organism>
<protein>
    <submittedName>
        <fullName evidence="1">Uncharacterized protein</fullName>
    </submittedName>
</protein>
<keyword evidence="2" id="KW-1185">Reference proteome</keyword>
<sequence length="112" mass="13024">MTDNLEAWSKVSSLARKLLHKLCRMKQLRMVNRRKKRLAPVATSHREVIPNGGPNYLVTIRHKLANQEAAIQKSNFEAVVVPDRLNSLQQRAYYQINNAKSPKVRLPQWTMY</sequence>
<accession>A0A1A9VDH7</accession>
<evidence type="ECO:0000313" key="1">
    <source>
        <dbReference type="EnsemblMetazoa" id="GAUT033756-PA"/>
    </source>
</evidence>
<dbReference type="AlphaFoldDB" id="A0A1A9VDH7"/>
<evidence type="ECO:0000313" key="2">
    <source>
        <dbReference type="Proteomes" id="UP000078200"/>
    </source>
</evidence>
<dbReference type="Proteomes" id="UP000078200">
    <property type="component" value="Unassembled WGS sequence"/>
</dbReference>
<proteinExistence type="predicted"/>
<reference evidence="1" key="1">
    <citation type="submission" date="2020-05" db="UniProtKB">
        <authorList>
            <consortium name="EnsemblMetazoa"/>
        </authorList>
    </citation>
    <scope>IDENTIFICATION</scope>
    <source>
        <strain evidence="1">TTRI</strain>
    </source>
</reference>
<dbReference type="VEuPathDB" id="VectorBase:GAUT033756"/>
<dbReference type="EnsemblMetazoa" id="GAUT033756-RA">
    <property type="protein sequence ID" value="GAUT033756-PA"/>
    <property type="gene ID" value="GAUT033756"/>
</dbReference>